<evidence type="ECO:0000256" key="1">
    <source>
        <dbReference type="SAM" id="MobiDB-lite"/>
    </source>
</evidence>
<dbReference type="InterPro" id="IPR018714">
    <property type="entry name" value="DUF2237"/>
</dbReference>
<dbReference type="Pfam" id="PF09996">
    <property type="entry name" value="DUF2237"/>
    <property type="match status" value="1"/>
</dbReference>
<dbReference type="EMBL" id="VICG01000002">
    <property type="protein sequence ID" value="KAA8575083.1"/>
    <property type="molecule type" value="Genomic_DNA"/>
</dbReference>
<dbReference type="AlphaFoldDB" id="A0A5M9K2R5"/>
<sequence length="179" mass="19281">MANENRSQSFGKAHRSLNETVMKKPLGQFGKGTGFYRNGKCDVGPEDTGNHSIAATLTDSFLDFSPLPAATTYVVSGSLEETKWCLCASRWREAMEAAQDSSEKDLVPKVHLHATHERALDSVSLGDLKRYAAEPEAANASTVPQSRKGNHGPGGVPTKERTELAGAGEMTGSRQRGNY</sequence>
<keyword evidence="3" id="KW-1185">Reference proteome</keyword>
<name>A0A5M9K2R5_MONFR</name>
<dbReference type="VEuPathDB" id="FungiDB:MFRU_002g03080"/>
<dbReference type="Proteomes" id="UP000322873">
    <property type="component" value="Unassembled WGS sequence"/>
</dbReference>
<evidence type="ECO:0000313" key="3">
    <source>
        <dbReference type="Proteomes" id="UP000322873"/>
    </source>
</evidence>
<proteinExistence type="predicted"/>
<dbReference type="PANTHER" id="PTHR37466:SF1">
    <property type="entry name" value="SLR1628 PROTEIN"/>
    <property type="match status" value="1"/>
</dbReference>
<feature type="region of interest" description="Disordered" evidence="1">
    <location>
        <begin position="135"/>
        <end position="179"/>
    </location>
</feature>
<evidence type="ECO:0000313" key="2">
    <source>
        <dbReference type="EMBL" id="KAA8575083.1"/>
    </source>
</evidence>
<dbReference type="PANTHER" id="PTHR37466">
    <property type="entry name" value="SLR1628 PROTEIN"/>
    <property type="match status" value="1"/>
</dbReference>
<dbReference type="Gene3D" id="3.30.56.110">
    <property type="entry name" value="Protein of unknown function DUF2237"/>
    <property type="match status" value="1"/>
</dbReference>
<comment type="caution">
    <text evidence="2">The sequence shown here is derived from an EMBL/GenBank/DDBJ whole genome shotgun (WGS) entry which is preliminary data.</text>
</comment>
<protein>
    <submittedName>
        <fullName evidence="2">Uncharacterized protein</fullName>
    </submittedName>
</protein>
<organism evidence="2 3">
    <name type="scientific">Monilinia fructicola</name>
    <name type="common">Brown rot fungus</name>
    <name type="synonym">Ciboria fructicola</name>
    <dbReference type="NCBI Taxonomy" id="38448"/>
    <lineage>
        <taxon>Eukaryota</taxon>
        <taxon>Fungi</taxon>
        <taxon>Dikarya</taxon>
        <taxon>Ascomycota</taxon>
        <taxon>Pezizomycotina</taxon>
        <taxon>Leotiomycetes</taxon>
        <taxon>Helotiales</taxon>
        <taxon>Sclerotiniaceae</taxon>
        <taxon>Monilinia</taxon>
    </lineage>
</organism>
<reference evidence="2 3" key="1">
    <citation type="submission" date="2019-06" db="EMBL/GenBank/DDBJ databases">
        <title>Genome Sequence of the Brown Rot Fungal Pathogen Monilinia fructicola.</title>
        <authorList>
            <person name="De Miccolis Angelini R.M."/>
            <person name="Landi L."/>
            <person name="Abate D."/>
            <person name="Pollastro S."/>
            <person name="Romanazzi G."/>
            <person name="Faretra F."/>
        </authorList>
    </citation>
    <scope>NUCLEOTIDE SEQUENCE [LARGE SCALE GENOMIC DNA]</scope>
    <source>
        <strain evidence="2 3">Mfrc123</strain>
    </source>
</reference>
<gene>
    <name evidence="2" type="ORF">EYC84_004298</name>
</gene>
<accession>A0A5M9K2R5</accession>